<organism evidence="1 2">
    <name type="scientific">Catharanthus roseus</name>
    <name type="common">Madagascar periwinkle</name>
    <name type="synonym">Vinca rosea</name>
    <dbReference type="NCBI Taxonomy" id="4058"/>
    <lineage>
        <taxon>Eukaryota</taxon>
        <taxon>Viridiplantae</taxon>
        <taxon>Streptophyta</taxon>
        <taxon>Embryophyta</taxon>
        <taxon>Tracheophyta</taxon>
        <taxon>Spermatophyta</taxon>
        <taxon>Magnoliopsida</taxon>
        <taxon>eudicotyledons</taxon>
        <taxon>Gunneridae</taxon>
        <taxon>Pentapetalae</taxon>
        <taxon>asterids</taxon>
        <taxon>lamiids</taxon>
        <taxon>Gentianales</taxon>
        <taxon>Apocynaceae</taxon>
        <taxon>Rauvolfioideae</taxon>
        <taxon>Vinceae</taxon>
        <taxon>Catharanthinae</taxon>
        <taxon>Catharanthus</taxon>
    </lineage>
</organism>
<gene>
    <name evidence="1" type="ORF">M9H77_27411</name>
</gene>
<proteinExistence type="predicted"/>
<dbReference type="EMBL" id="CM044706">
    <property type="protein sequence ID" value="KAI5658618.1"/>
    <property type="molecule type" value="Genomic_DNA"/>
</dbReference>
<comment type="caution">
    <text evidence="1">The sequence shown here is derived from an EMBL/GenBank/DDBJ whole genome shotgun (WGS) entry which is preliminary data.</text>
</comment>
<name>A0ACC0ACF5_CATRO</name>
<protein>
    <submittedName>
        <fullName evidence="1">Uncharacterized protein</fullName>
    </submittedName>
</protein>
<accession>A0ACC0ACF5</accession>
<sequence>MTIDQCLVKRILVETGSSVNILFKDTFKKIGIQWDKVIPYVATLVGFMGNNEAKYDALLAGLHMAKSLKLTHILVCSDSQVVMGKVTRIFEAKEENMKQYLACVQQLPSTIKEADLVLRKTEVSRVDPYRKLDPTWEGPYQVIKDNVNKSYKLQDFEEKILARTWNNLNLRKLFP</sequence>
<reference evidence="2" key="1">
    <citation type="journal article" date="2023" name="Nat. Plants">
        <title>Single-cell RNA sequencing provides a high-resolution roadmap for understanding the multicellular compartmentation of specialized metabolism.</title>
        <authorList>
            <person name="Sun S."/>
            <person name="Shen X."/>
            <person name="Li Y."/>
            <person name="Li Y."/>
            <person name="Wang S."/>
            <person name="Li R."/>
            <person name="Zhang H."/>
            <person name="Shen G."/>
            <person name="Guo B."/>
            <person name="Wei J."/>
            <person name="Xu J."/>
            <person name="St-Pierre B."/>
            <person name="Chen S."/>
            <person name="Sun C."/>
        </authorList>
    </citation>
    <scope>NUCLEOTIDE SEQUENCE [LARGE SCALE GENOMIC DNA]</scope>
</reference>
<evidence type="ECO:0000313" key="2">
    <source>
        <dbReference type="Proteomes" id="UP001060085"/>
    </source>
</evidence>
<evidence type="ECO:0000313" key="1">
    <source>
        <dbReference type="EMBL" id="KAI5658618.1"/>
    </source>
</evidence>
<keyword evidence="2" id="KW-1185">Reference proteome</keyword>
<dbReference type="Proteomes" id="UP001060085">
    <property type="component" value="Linkage Group LG06"/>
</dbReference>